<dbReference type="Pfam" id="PF04545">
    <property type="entry name" value="Sigma70_r4"/>
    <property type="match status" value="1"/>
</dbReference>
<keyword evidence="4" id="KW-0346">Stress response</keyword>
<dbReference type="InterPro" id="IPR013325">
    <property type="entry name" value="RNA_pol_sigma_r2"/>
</dbReference>
<organism evidence="11 12">
    <name type="scientific">Sutterella megalosphaeroides</name>
    <dbReference type="NCBI Taxonomy" id="2494234"/>
    <lineage>
        <taxon>Bacteria</taxon>
        <taxon>Pseudomonadati</taxon>
        <taxon>Pseudomonadota</taxon>
        <taxon>Betaproteobacteria</taxon>
        <taxon>Burkholderiales</taxon>
        <taxon>Sutterellaceae</taxon>
        <taxon>Sutterella</taxon>
    </lineage>
</organism>
<dbReference type="InterPro" id="IPR014284">
    <property type="entry name" value="RNA_pol_sigma-70_dom"/>
</dbReference>
<dbReference type="OrthoDB" id="9809557at2"/>
<dbReference type="AlphaFoldDB" id="A0A2Z6I7K0"/>
<keyword evidence="6" id="KW-0238">DNA-binding</keyword>
<dbReference type="GO" id="GO:0016987">
    <property type="term" value="F:sigma factor activity"/>
    <property type="evidence" value="ECO:0007669"/>
    <property type="project" value="UniProtKB-UniRule"/>
</dbReference>
<dbReference type="NCBIfam" id="TIGR02392">
    <property type="entry name" value="rpoH_proteo"/>
    <property type="match status" value="1"/>
</dbReference>
<dbReference type="EMBL" id="AP018786">
    <property type="protein sequence ID" value="BBF22222.1"/>
    <property type="molecule type" value="Genomic_DNA"/>
</dbReference>
<dbReference type="InterPro" id="IPR007627">
    <property type="entry name" value="RNA_pol_sigma70_r2"/>
</dbReference>
<dbReference type="Gene3D" id="1.20.140.160">
    <property type="match status" value="1"/>
</dbReference>
<dbReference type="KEGG" id="sutt:SUTMEG_01130"/>
<dbReference type="PRINTS" id="PR00046">
    <property type="entry name" value="SIGMA70FCT"/>
</dbReference>
<evidence type="ECO:0000259" key="10">
    <source>
        <dbReference type="PROSITE" id="PS00715"/>
    </source>
</evidence>
<evidence type="ECO:0000256" key="8">
    <source>
        <dbReference type="NCBIfam" id="TIGR02392"/>
    </source>
</evidence>
<proteinExistence type="inferred from homology"/>
<comment type="similarity">
    <text evidence="1">Belongs to the sigma-70 factor family.</text>
</comment>
<dbReference type="InterPro" id="IPR000943">
    <property type="entry name" value="RNA_pol_sigma70"/>
</dbReference>
<sequence>MVDTDNRPDATAPEAPEVLDAEPRPKHARRAKAARAPATEVSPVETGETSSSRALVPFTPPKTPALVGQLGDLEAFMRAADRAPMLSADEEHDLAVRLRDENDLEAAQQLILSHLRLVISIARGFLGYGLPYADLIQEGNIGLMKAIRHYDPDRGARLMTFAVHWIRSEIQEYVIRNWRIVKLATTKNQRKLFFNLRQLKEDPQYALTNQQAERIALTLDVKPREVLEMEERMYGQETSLDAPTGGSSRDDDEGSFTPSDWLTRESDEPEAVLEEENRMRLEGEGIQKALQALDERSRRVIEARYLHQDENGNVKPVTLQTLADEFGISAERVRQIEKLALRRMREALSNEDY</sequence>
<evidence type="ECO:0000313" key="11">
    <source>
        <dbReference type="EMBL" id="BBF22222.1"/>
    </source>
</evidence>
<dbReference type="Gene3D" id="1.10.601.10">
    <property type="entry name" value="RNA Polymerase Primary Sigma Factor"/>
    <property type="match status" value="1"/>
</dbReference>
<feature type="region of interest" description="Disordered" evidence="9">
    <location>
        <begin position="1"/>
        <end position="60"/>
    </location>
</feature>
<evidence type="ECO:0000256" key="1">
    <source>
        <dbReference type="ARBA" id="ARBA00007788"/>
    </source>
</evidence>
<feature type="compositionally biased region" description="Polar residues" evidence="9">
    <location>
        <begin position="236"/>
        <end position="247"/>
    </location>
</feature>
<keyword evidence="7" id="KW-0804">Transcription</keyword>
<evidence type="ECO:0000256" key="5">
    <source>
        <dbReference type="ARBA" id="ARBA00023082"/>
    </source>
</evidence>
<dbReference type="InterPro" id="IPR012759">
    <property type="entry name" value="RNA_pol_sigma_RpoH_proteobac"/>
</dbReference>
<dbReference type="RefSeq" id="WP_120175884.1">
    <property type="nucleotide sequence ID" value="NZ_AP018786.1"/>
</dbReference>
<evidence type="ECO:0000256" key="9">
    <source>
        <dbReference type="SAM" id="MobiDB-lite"/>
    </source>
</evidence>
<dbReference type="PANTHER" id="PTHR30376:SF3">
    <property type="entry name" value="RNA POLYMERASE SIGMA FACTOR RPOH"/>
    <property type="match status" value="1"/>
</dbReference>
<reference evidence="11 12" key="1">
    <citation type="journal article" date="2018" name="Int. J. Syst. Evol. Microbiol.">
        <title>Mesosutterella multiformis gen. nov., sp. nov., a member of the family Sutterellaceae and Sutterella megalosphaeroides sp. nov., isolated from human faeces.</title>
        <authorList>
            <person name="Sakamoto M."/>
            <person name="Ikeyama N."/>
            <person name="Kunihiro T."/>
            <person name="Iino T."/>
            <person name="Yuki M."/>
            <person name="Ohkuma M."/>
        </authorList>
    </citation>
    <scope>NUCLEOTIDE SEQUENCE [LARGE SCALE GENOMIC DNA]</scope>
    <source>
        <strain evidence="11 12">6FBBBH3</strain>
    </source>
</reference>
<evidence type="ECO:0000256" key="3">
    <source>
        <dbReference type="ARBA" id="ARBA00023015"/>
    </source>
</evidence>
<keyword evidence="12" id="KW-1185">Reference proteome</keyword>
<dbReference type="InterPro" id="IPR050813">
    <property type="entry name" value="Sigma-70_Factor"/>
</dbReference>
<dbReference type="CDD" id="cd06171">
    <property type="entry name" value="Sigma70_r4"/>
    <property type="match status" value="1"/>
</dbReference>
<dbReference type="Proteomes" id="UP000271003">
    <property type="component" value="Chromosome"/>
</dbReference>
<dbReference type="GO" id="GO:0003677">
    <property type="term" value="F:DNA binding"/>
    <property type="evidence" value="ECO:0007669"/>
    <property type="project" value="UniProtKB-KW"/>
</dbReference>
<evidence type="ECO:0000256" key="4">
    <source>
        <dbReference type="ARBA" id="ARBA00023016"/>
    </source>
</evidence>
<evidence type="ECO:0000313" key="12">
    <source>
        <dbReference type="Proteomes" id="UP000271003"/>
    </source>
</evidence>
<evidence type="ECO:0000256" key="7">
    <source>
        <dbReference type="ARBA" id="ARBA00023163"/>
    </source>
</evidence>
<dbReference type="PROSITE" id="PS00715">
    <property type="entry name" value="SIGMA70_1"/>
    <property type="match status" value="1"/>
</dbReference>
<feature type="domain" description="RNA polymerase sigma-70" evidence="10">
    <location>
        <begin position="134"/>
        <end position="147"/>
    </location>
</feature>
<dbReference type="SUPFAM" id="SSF88659">
    <property type="entry name" value="Sigma3 and sigma4 domains of RNA polymerase sigma factors"/>
    <property type="match status" value="1"/>
</dbReference>
<keyword evidence="3" id="KW-0805">Transcription regulation</keyword>
<evidence type="ECO:0000256" key="6">
    <source>
        <dbReference type="ARBA" id="ARBA00023125"/>
    </source>
</evidence>
<dbReference type="InterPro" id="IPR007630">
    <property type="entry name" value="RNA_pol_sigma70_r4"/>
</dbReference>
<dbReference type="GO" id="GO:0006352">
    <property type="term" value="P:DNA-templated transcription initiation"/>
    <property type="evidence" value="ECO:0007669"/>
    <property type="project" value="UniProtKB-UniRule"/>
</dbReference>
<dbReference type="PANTHER" id="PTHR30376">
    <property type="entry name" value="SIGMA FACTOR RPOH HEAT SHOCK RELATED"/>
    <property type="match status" value="1"/>
</dbReference>
<dbReference type="NCBIfam" id="TIGR02937">
    <property type="entry name" value="sigma70-ECF"/>
    <property type="match status" value="1"/>
</dbReference>
<name>A0A2Z6I7K0_9BURK</name>
<dbReference type="SUPFAM" id="SSF88946">
    <property type="entry name" value="Sigma2 domain of RNA polymerase sigma factors"/>
    <property type="match status" value="1"/>
</dbReference>
<keyword evidence="2" id="KW-0963">Cytoplasm</keyword>
<dbReference type="InterPro" id="IPR013324">
    <property type="entry name" value="RNA_pol_sigma_r3/r4-like"/>
</dbReference>
<dbReference type="NCBIfam" id="NF005143">
    <property type="entry name" value="PRK06596.1"/>
    <property type="match status" value="1"/>
</dbReference>
<dbReference type="Pfam" id="PF04542">
    <property type="entry name" value="Sigma70_r2"/>
    <property type="match status" value="1"/>
</dbReference>
<keyword evidence="5" id="KW-0731">Sigma factor</keyword>
<gene>
    <name evidence="11" type="primary">rpoH</name>
    <name evidence="11" type="ORF">SUTMEG_01130</name>
</gene>
<feature type="region of interest" description="Disordered" evidence="9">
    <location>
        <begin position="234"/>
        <end position="271"/>
    </location>
</feature>
<evidence type="ECO:0000256" key="2">
    <source>
        <dbReference type="ARBA" id="ARBA00022490"/>
    </source>
</evidence>
<protein>
    <recommendedName>
        <fullName evidence="8">RNA polymerase sigma factor RpoH</fullName>
    </recommendedName>
</protein>
<accession>A0A2Z6I7K0</accession>